<dbReference type="PRINTS" id="PR00080">
    <property type="entry name" value="SDRFAMILY"/>
</dbReference>
<dbReference type="Proteomes" id="UP000601435">
    <property type="component" value="Unassembled WGS sequence"/>
</dbReference>
<evidence type="ECO:0000256" key="4">
    <source>
        <dbReference type="SAM" id="MobiDB-lite"/>
    </source>
</evidence>
<dbReference type="Gene3D" id="3.40.50.720">
    <property type="entry name" value="NAD(P)-binding Rossmann-like Domain"/>
    <property type="match status" value="1"/>
</dbReference>
<gene>
    <name evidence="6" type="primary">rhlG</name>
    <name evidence="6" type="ORF">SNEC2469_LOCUS15918</name>
</gene>
<dbReference type="GO" id="GO:0016491">
    <property type="term" value="F:oxidoreductase activity"/>
    <property type="evidence" value="ECO:0007669"/>
    <property type="project" value="UniProtKB-KW"/>
</dbReference>
<dbReference type="EMBL" id="CAJNJA010025964">
    <property type="protein sequence ID" value="CAE7552324.1"/>
    <property type="molecule type" value="Genomic_DNA"/>
</dbReference>
<dbReference type="SUPFAM" id="SSF51735">
    <property type="entry name" value="NAD(P)-binding Rossmann-fold domains"/>
    <property type="match status" value="1"/>
</dbReference>
<dbReference type="OrthoDB" id="294295at2759"/>
<feature type="compositionally biased region" description="Basic and acidic residues" evidence="4">
    <location>
        <begin position="319"/>
        <end position="334"/>
    </location>
</feature>
<organism evidence="6 7">
    <name type="scientific">Symbiodinium necroappetens</name>
    <dbReference type="NCBI Taxonomy" id="1628268"/>
    <lineage>
        <taxon>Eukaryota</taxon>
        <taxon>Sar</taxon>
        <taxon>Alveolata</taxon>
        <taxon>Dinophyceae</taxon>
        <taxon>Suessiales</taxon>
        <taxon>Symbiodiniaceae</taxon>
        <taxon>Symbiodinium</taxon>
    </lineage>
</organism>
<dbReference type="InterPro" id="IPR052178">
    <property type="entry name" value="Sec_Metab_Biosynth_SDR"/>
</dbReference>
<evidence type="ECO:0000259" key="5">
    <source>
        <dbReference type="SMART" id="SM00822"/>
    </source>
</evidence>
<name>A0A812TWH1_9DINO</name>
<dbReference type="PANTHER" id="PTHR43618:SF17">
    <property type="entry name" value="RHAMNOLIPIDS BIOSYNTHESIS 3-OXOACYL-[ACYL-CARRIER-PROTEIN] REDUCTASE"/>
    <property type="match status" value="1"/>
</dbReference>
<dbReference type="InterPro" id="IPR020904">
    <property type="entry name" value="Sc_DH/Rdtase_CS"/>
</dbReference>
<feature type="compositionally biased region" description="Pro residues" evidence="4">
    <location>
        <begin position="242"/>
        <end position="256"/>
    </location>
</feature>
<comment type="similarity">
    <text evidence="1">Belongs to the short-chain dehydrogenases/reductases (SDR) family.</text>
</comment>
<comment type="caution">
    <text evidence="6">The sequence shown here is derived from an EMBL/GenBank/DDBJ whole genome shotgun (WGS) entry which is preliminary data.</text>
</comment>
<keyword evidence="3" id="KW-0560">Oxidoreductase</keyword>
<evidence type="ECO:0000313" key="7">
    <source>
        <dbReference type="Proteomes" id="UP000601435"/>
    </source>
</evidence>
<dbReference type="AlphaFoldDB" id="A0A812TWH1"/>
<evidence type="ECO:0000256" key="1">
    <source>
        <dbReference type="ARBA" id="ARBA00006484"/>
    </source>
</evidence>
<feature type="region of interest" description="Disordered" evidence="4">
    <location>
        <begin position="363"/>
        <end position="408"/>
    </location>
</feature>
<dbReference type="InterPro" id="IPR057326">
    <property type="entry name" value="KR_dom"/>
</dbReference>
<sequence length="801" mass="86319">VAELCQEAGRLTVSLGLAEEKQSKSEALAVRLSRDLAALREGKKAREEEVRTEAAKVARLRSELETMSTEILERDAACQAQQDEFAKKLEREASIQERAKGELIALRHELAKGAEAWRKEGEKACAAECEQLHSQLRVFLRGSMCPYCENLVSELKCRGGRSGAMAFRSCGCRGSSPPPEGSPADQASSALAKELRVELGKAEAAFTEELSSVRARLAAAERRNRELLEDLQSTLQAGRPPVSAPVPVTLPAPPTSLPQKGAVIERDSLWQHREQEAVVEPPESLGLISGKQVEITYDDSLCDKVQKKMYGNFKSSKRPGAEKEEQLKRQQEEHQRQLLNMQPKELPIDSTIAMDSDSYRVVSTSYTEQEDGGGSISSSTSTLKRSNAGRGSRLTRLPSAPSVELDSTKIEETGAEIGAALRRAARQRRAAKTRSLDDEYVRFVRDARRADAASLPIRVPQDAFRHEAVPARTQGEFVEPFVLSDLVAGQADEKQPSGERVTSVQTAGSTLLASHLAEQGMPKEVEGENAAATDADLTLQSLFRVDNKVVLVTGGGSGIGAMIASGFVQNGCRVYIASRKDTSKYAAELTSKGPGCCTALTCDISKYDQQKILIDSVQKAEGKLHILVNNSGTNFNAPLGKYSPEMFEKVMQLNTNAVFALTQLAVPLMESSTSRDDPGRIVHISSVNGLQTPLIDTFAYSSSKAAVVMLSKHLAGALGPRHITSNCICPGPFMSRMMRGTIQAVGEDGIAGSTALSRLGLPSDIAGACLFLCSRAGSFVTGTEFALDGGSLVSRAPKSSY</sequence>
<dbReference type="FunFam" id="3.40.50.720:FF:000084">
    <property type="entry name" value="Short-chain dehydrogenase reductase"/>
    <property type="match status" value="1"/>
</dbReference>
<dbReference type="InterPro" id="IPR036291">
    <property type="entry name" value="NAD(P)-bd_dom_sf"/>
</dbReference>
<reference evidence="6" key="1">
    <citation type="submission" date="2021-02" db="EMBL/GenBank/DDBJ databases">
        <authorList>
            <person name="Dougan E. K."/>
            <person name="Rhodes N."/>
            <person name="Thang M."/>
            <person name="Chan C."/>
        </authorList>
    </citation>
    <scope>NUCLEOTIDE SEQUENCE</scope>
</reference>
<feature type="domain" description="Ketoreductase" evidence="5">
    <location>
        <begin position="548"/>
        <end position="723"/>
    </location>
</feature>
<feature type="non-terminal residue" evidence="6">
    <location>
        <position position="801"/>
    </location>
</feature>
<evidence type="ECO:0000256" key="2">
    <source>
        <dbReference type="ARBA" id="ARBA00022857"/>
    </source>
</evidence>
<keyword evidence="2" id="KW-0521">NADP</keyword>
<dbReference type="PANTHER" id="PTHR43618">
    <property type="entry name" value="7-ALPHA-HYDROXYSTEROID DEHYDROGENASE"/>
    <property type="match status" value="1"/>
</dbReference>
<dbReference type="Pfam" id="PF13561">
    <property type="entry name" value="adh_short_C2"/>
    <property type="match status" value="1"/>
</dbReference>
<keyword evidence="7" id="KW-1185">Reference proteome</keyword>
<proteinExistence type="inferred from homology"/>
<feature type="region of interest" description="Disordered" evidence="4">
    <location>
        <begin position="310"/>
        <end position="334"/>
    </location>
</feature>
<accession>A0A812TWH1</accession>
<dbReference type="InterPro" id="IPR002347">
    <property type="entry name" value="SDR_fam"/>
</dbReference>
<protein>
    <submittedName>
        <fullName evidence="6">RhlG protein</fullName>
    </submittedName>
</protein>
<feature type="region of interest" description="Disordered" evidence="4">
    <location>
        <begin position="235"/>
        <end position="259"/>
    </location>
</feature>
<dbReference type="PRINTS" id="PR00081">
    <property type="entry name" value="GDHRDH"/>
</dbReference>
<evidence type="ECO:0000313" key="6">
    <source>
        <dbReference type="EMBL" id="CAE7552324.1"/>
    </source>
</evidence>
<evidence type="ECO:0000256" key="3">
    <source>
        <dbReference type="ARBA" id="ARBA00023002"/>
    </source>
</evidence>
<dbReference type="SMART" id="SM00822">
    <property type="entry name" value="PKS_KR"/>
    <property type="match status" value="1"/>
</dbReference>
<dbReference type="PROSITE" id="PS00061">
    <property type="entry name" value="ADH_SHORT"/>
    <property type="match status" value="1"/>
</dbReference>